<dbReference type="OrthoDB" id="5326414at2"/>
<feature type="transmembrane region" description="Helical" evidence="1">
    <location>
        <begin position="200"/>
        <end position="223"/>
    </location>
</feature>
<keyword evidence="1" id="KW-0472">Membrane</keyword>
<sequence>MALFEVNMPPIPDNIPIHTIEHTPLLKRAKLLWIGALILAVINVYIVVSSMNMLTGEIPAMSNTLSTIIGFCGTICILFCFFYLCKLARRKRLLKLYAIQLVIGIIAGIFQLFIPEFNNSSTSTDIIAITSSFSAYMIFCSIAAPIVVYILWELGKELSFITNEKTFFKATKIMVVGLLVFLISSVGFLVTARLQNENVALFFGILFMGFGVMVVYGIILYLIGIFKIRVIVQYGEDAQNTISQKEN</sequence>
<organism evidence="2 3">
    <name type="scientific">Helicobacter hepaticus (strain ATCC 51449 / 3B1)</name>
    <dbReference type="NCBI Taxonomy" id="235279"/>
    <lineage>
        <taxon>Bacteria</taxon>
        <taxon>Pseudomonadati</taxon>
        <taxon>Campylobacterota</taxon>
        <taxon>Epsilonproteobacteria</taxon>
        <taxon>Campylobacterales</taxon>
        <taxon>Helicobacteraceae</taxon>
        <taxon>Helicobacter</taxon>
    </lineage>
</organism>
<gene>
    <name evidence="2" type="ordered locus">HH_0376</name>
</gene>
<feature type="transmembrane region" description="Helical" evidence="1">
    <location>
        <begin position="173"/>
        <end position="194"/>
    </location>
</feature>
<evidence type="ECO:0000256" key="1">
    <source>
        <dbReference type="SAM" id="Phobius"/>
    </source>
</evidence>
<dbReference type="EMBL" id="AE017125">
    <property type="protein sequence ID" value="AAP76973.1"/>
    <property type="molecule type" value="Genomic_DNA"/>
</dbReference>
<dbReference type="KEGG" id="hhe:HH_0376"/>
<accession>Q7VJ67</accession>
<name>Q7VJ67_HELHP</name>
<keyword evidence="1" id="KW-1133">Transmembrane helix</keyword>
<protein>
    <submittedName>
        <fullName evidence="2">Uncharacterized protein</fullName>
    </submittedName>
</protein>
<dbReference type="Proteomes" id="UP000002495">
    <property type="component" value="Chromosome"/>
</dbReference>
<evidence type="ECO:0000313" key="3">
    <source>
        <dbReference type="Proteomes" id="UP000002495"/>
    </source>
</evidence>
<feature type="transmembrane region" description="Helical" evidence="1">
    <location>
        <begin position="31"/>
        <end position="48"/>
    </location>
</feature>
<feature type="transmembrane region" description="Helical" evidence="1">
    <location>
        <begin position="60"/>
        <end position="84"/>
    </location>
</feature>
<evidence type="ECO:0000313" key="2">
    <source>
        <dbReference type="EMBL" id="AAP76973.1"/>
    </source>
</evidence>
<dbReference type="STRING" id="235279.HH_0376"/>
<proteinExistence type="predicted"/>
<dbReference type="AlphaFoldDB" id="Q7VJ67"/>
<keyword evidence="3" id="KW-1185">Reference proteome</keyword>
<feature type="transmembrane region" description="Helical" evidence="1">
    <location>
        <begin position="126"/>
        <end position="152"/>
    </location>
</feature>
<reference evidence="2 3" key="1">
    <citation type="journal article" date="2003" name="Proc. Natl. Acad. Sci. U.S.A.">
        <title>The complete genome sequence of the carcinogenic bacterium Helicobacter hepaticus.</title>
        <authorList>
            <person name="Suerbaum S."/>
            <person name="Josenhans C."/>
            <person name="Sterzenbach T."/>
            <person name="Drescher B."/>
            <person name="Brandt P."/>
            <person name="Bell M."/>
            <person name="Droege M."/>
            <person name="Fartmann B."/>
            <person name="Fischer H.-P."/>
            <person name="Ge Z."/>
            <person name="Hoerster A."/>
            <person name="Holland R."/>
            <person name="Klein K."/>
            <person name="Koenig J."/>
            <person name="Macko L."/>
            <person name="Mendz G.L."/>
            <person name="Nyakatura G."/>
            <person name="Schauer D.B."/>
            <person name="Shen Z."/>
            <person name="Weber J."/>
            <person name="Frosch M."/>
            <person name="Fox J.G."/>
        </authorList>
    </citation>
    <scope>NUCLEOTIDE SEQUENCE [LARGE SCALE GENOMIC DNA]</scope>
    <source>
        <strain evidence="3">ATCC 51449 / 3B1</strain>
    </source>
</reference>
<dbReference type="RefSeq" id="WP_011115218.1">
    <property type="nucleotide sequence ID" value="NC_004917.1"/>
</dbReference>
<feature type="transmembrane region" description="Helical" evidence="1">
    <location>
        <begin position="96"/>
        <end position="114"/>
    </location>
</feature>
<keyword evidence="1" id="KW-0812">Transmembrane</keyword>
<dbReference type="HOGENOM" id="CLU_1259991_0_0_7"/>